<reference evidence="3" key="1">
    <citation type="journal article" date="2005" name="Nature">
        <title>The map-based sequence of the rice genome.</title>
        <authorList>
            <consortium name="International rice genome sequencing project (IRGSP)"/>
            <person name="Matsumoto T."/>
            <person name="Wu J."/>
            <person name="Kanamori H."/>
            <person name="Katayose Y."/>
            <person name="Fujisawa M."/>
            <person name="Namiki N."/>
            <person name="Mizuno H."/>
            <person name="Yamamoto K."/>
            <person name="Antonio B.A."/>
            <person name="Baba T."/>
            <person name="Sakata K."/>
            <person name="Nagamura Y."/>
            <person name="Aoki H."/>
            <person name="Arikawa K."/>
            <person name="Arita K."/>
            <person name="Bito T."/>
            <person name="Chiden Y."/>
            <person name="Fujitsuka N."/>
            <person name="Fukunaka R."/>
            <person name="Hamada M."/>
            <person name="Harada C."/>
            <person name="Hayashi A."/>
            <person name="Hijishita S."/>
            <person name="Honda M."/>
            <person name="Hosokawa S."/>
            <person name="Ichikawa Y."/>
            <person name="Idonuma A."/>
            <person name="Iijima M."/>
            <person name="Ikeda M."/>
            <person name="Ikeno M."/>
            <person name="Ito K."/>
            <person name="Ito S."/>
            <person name="Ito T."/>
            <person name="Ito Y."/>
            <person name="Ito Y."/>
            <person name="Iwabuchi A."/>
            <person name="Kamiya K."/>
            <person name="Karasawa W."/>
            <person name="Kurita K."/>
            <person name="Katagiri S."/>
            <person name="Kikuta A."/>
            <person name="Kobayashi H."/>
            <person name="Kobayashi N."/>
            <person name="Machita K."/>
            <person name="Maehara T."/>
            <person name="Masukawa M."/>
            <person name="Mizubayashi T."/>
            <person name="Mukai Y."/>
            <person name="Nagasaki H."/>
            <person name="Nagata Y."/>
            <person name="Naito S."/>
            <person name="Nakashima M."/>
            <person name="Nakama Y."/>
            <person name="Nakamichi Y."/>
            <person name="Nakamura M."/>
            <person name="Meguro A."/>
            <person name="Negishi M."/>
            <person name="Ohta I."/>
            <person name="Ohta T."/>
            <person name="Okamoto M."/>
            <person name="Ono N."/>
            <person name="Saji S."/>
            <person name="Sakaguchi M."/>
            <person name="Sakai K."/>
            <person name="Shibata M."/>
            <person name="Shimokawa T."/>
            <person name="Song J."/>
            <person name="Takazaki Y."/>
            <person name="Terasawa K."/>
            <person name="Tsugane M."/>
            <person name="Tsuji K."/>
            <person name="Ueda S."/>
            <person name="Waki K."/>
            <person name="Yamagata H."/>
            <person name="Yamamoto M."/>
            <person name="Yamamoto S."/>
            <person name="Yamane H."/>
            <person name="Yoshiki S."/>
            <person name="Yoshihara R."/>
            <person name="Yukawa K."/>
            <person name="Zhong H."/>
            <person name="Yano M."/>
            <person name="Yuan Q."/>
            <person name="Ouyang S."/>
            <person name="Liu J."/>
            <person name="Jones K.M."/>
            <person name="Gansberger K."/>
            <person name="Moffat K."/>
            <person name="Hill J."/>
            <person name="Bera J."/>
            <person name="Fadrosh D."/>
            <person name="Jin S."/>
            <person name="Johri S."/>
            <person name="Kim M."/>
            <person name="Overton L."/>
            <person name="Reardon M."/>
            <person name="Tsitrin T."/>
            <person name="Vuong H."/>
            <person name="Weaver B."/>
            <person name="Ciecko A."/>
            <person name="Tallon L."/>
            <person name="Jackson J."/>
            <person name="Pai G."/>
            <person name="Aken S.V."/>
            <person name="Utterback T."/>
            <person name="Reidmuller S."/>
            <person name="Feldblyum T."/>
            <person name="Hsiao J."/>
            <person name="Zismann V."/>
            <person name="Iobst S."/>
            <person name="de Vazeille A.R."/>
            <person name="Buell C.R."/>
            <person name="Ying K."/>
            <person name="Li Y."/>
            <person name="Lu T."/>
            <person name="Huang Y."/>
            <person name="Zhao Q."/>
            <person name="Feng Q."/>
            <person name="Zhang L."/>
            <person name="Zhu J."/>
            <person name="Weng Q."/>
            <person name="Mu J."/>
            <person name="Lu Y."/>
            <person name="Fan D."/>
            <person name="Liu Y."/>
            <person name="Guan J."/>
            <person name="Zhang Y."/>
            <person name="Yu S."/>
            <person name="Liu X."/>
            <person name="Zhang Y."/>
            <person name="Hong G."/>
            <person name="Han B."/>
            <person name="Choisne N."/>
            <person name="Demange N."/>
            <person name="Orjeda G."/>
            <person name="Samain S."/>
            <person name="Cattolico L."/>
            <person name="Pelletier E."/>
            <person name="Couloux A."/>
            <person name="Segurens B."/>
            <person name="Wincker P."/>
            <person name="D'Hont A."/>
            <person name="Scarpelli C."/>
            <person name="Weissenbach J."/>
            <person name="Salanoubat M."/>
            <person name="Quetier F."/>
            <person name="Yu Y."/>
            <person name="Kim H.R."/>
            <person name="Rambo T."/>
            <person name="Currie J."/>
            <person name="Collura K."/>
            <person name="Luo M."/>
            <person name="Yang T."/>
            <person name="Ammiraju J.S.S."/>
            <person name="Engler F."/>
            <person name="Soderlund C."/>
            <person name="Wing R.A."/>
            <person name="Palmer L.E."/>
            <person name="de la Bastide M."/>
            <person name="Spiegel L."/>
            <person name="Nascimento L."/>
            <person name="Zutavern T."/>
            <person name="O'Shaughnessy A."/>
            <person name="Dike S."/>
            <person name="Dedhia N."/>
            <person name="Preston R."/>
            <person name="Balija V."/>
            <person name="McCombie W.R."/>
            <person name="Chow T."/>
            <person name="Chen H."/>
            <person name="Chung M."/>
            <person name="Chen C."/>
            <person name="Shaw J."/>
            <person name="Wu H."/>
            <person name="Hsiao K."/>
            <person name="Chao Y."/>
            <person name="Chu M."/>
            <person name="Cheng C."/>
            <person name="Hour A."/>
            <person name="Lee P."/>
            <person name="Lin S."/>
            <person name="Lin Y."/>
            <person name="Liou J."/>
            <person name="Liu S."/>
            <person name="Hsing Y."/>
            <person name="Raghuvanshi S."/>
            <person name="Mohanty A."/>
            <person name="Bharti A.K."/>
            <person name="Gaur A."/>
            <person name="Gupta V."/>
            <person name="Kumar D."/>
            <person name="Ravi V."/>
            <person name="Vij S."/>
            <person name="Kapur A."/>
            <person name="Khurana P."/>
            <person name="Khurana P."/>
            <person name="Khurana J.P."/>
            <person name="Tyagi A.K."/>
            <person name="Gaikwad K."/>
            <person name="Singh A."/>
            <person name="Dalal V."/>
            <person name="Srivastava S."/>
            <person name="Dixit A."/>
            <person name="Pal A.K."/>
            <person name="Ghazi I.A."/>
            <person name="Yadav M."/>
            <person name="Pandit A."/>
            <person name="Bhargava A."/>
            <person name="Sureshbabu K."/>
            <person name="Batra K."/>
            <person name="Sharma T.R."/>
            <person name="Mohapatra T."/>
            <person name="Singh N.K."/>
            <person name="Messing J."/>
            <person name="Nelson A.B."/>
            <person name="Fuks G."/>
            <person name="Kavchok S."/>
            <person name="Keizer G."/>
            <person name="Linton E."/>
            <person name="Llaca V."/>
            <person name="Song R."/>
            <person name="Tanyolac B."/>
            <person name="Young S."/>
            <person name="Ho-Il K."/>
            <person name="Hahn J.H."/>
            <person name="Sangsakoo G."/>
            <person name="Vanavichit A."/>
            <person name="de Mattos Luiz.A.T."/>
            <person name="Zimmer P.D."/>
            <person name="Malone G."/>
            <person name="Dellagostin O."/>
            <person name="de Oliveira A.C."/>
            <person name="Bevan M."/>
            <person name="Bancroft I."/>
            <person name="Minx P."/>
            <person name="Cordum H."/>
            <person name="Wilson R."/>
            <person name="Cheng Z."/>
            <person name="Jin W."/>
            <person name="Jiang J."/>
            <person name="Leong S.A."/>
            <person name="Iwama H."/>
            <person name="Gojobori T."/>
            <person name="Itoh T."/>
            <person name="Niimura Y."/>
            <person name="Fujii Y."/>
            <person name="Habara T."/>
            <person name="Sakai H."/>
            <person name="Sato Y."/>
            <person name="Wilson G."/>
            <person name="Kumar K."/>
            <person name="McCouch S."/>
            <person name="Juretic N."/>
            <person name="Hoen D."/>
            <person name="Wright S."/>
            <person name="Bruskiewich R."/>
            <person name="Bureau T."/>
            <person name="Miyao A."/>
            <person name="Hirochika H."/>
            <person name="Nishikawa T."/>
            <person name="Kadowaki K."/>
            <person name="Sugiura M."/>
            <person name="Burr B."/>
            <person name="Sasaki T."/>
        </authorList>
    </citation>
    <scope>NUCLEOTIDE SEQUENCE [LARGE SCALE GENOMIC DNA]</scope>
    <source>
        <strain evidence="3">cv. Nipponbare</strain>
    </source>
</reference>
<name>A0A0P0V1T2_ORYSJ</name>
<organism evidence="2 3">
    <name type="scientific">Oryza sativa subsp. japonica</name>
    <name type="common">Rice</name>
    <dbReference type="NCBI Taxonomy" id="39947"/>
    <lineage>
        <taxon>Eukaryota</taxon>
        <taxon>Viridiplantae</taxon>
        <taxon>Streptophyta</taxon>
        <taxon>Embryophyta</taxon>
        <taxon>Tracheophyta</taxon>
        <taxon>Spermatophyta</taxon>
        <taxon>Magnoliopsida</taxon>
        <taxon>Liliopsida</taxon>
        <taxon>Poales</taxon>
        <taxon>Poaceae</taxon>
        <taxon>BOP clade</taxon>
        <taxon>Oryzoideae</taxon>
        <taxon>Oryzeae</taxon>
        <taxon>Oryzinae</taxon>
        <taxon>Oryza</taxon>
        <taxon>Oryza sativa</taxon>
    </lineage>
</organism>
<evidence type="ECO:0000313" key="2">
    <source>
        <dbReference type="EMBL" id="BAS71744.1"/>
    </source>
</evidence>
<feature type="non-terminal residue" evidence="2">
    <location>
        <position position="1"/>
    </location>
</feature>
<keyword evidence="3" id="KW-1185">Reference proteome</keyword>
<dbReference type="Gramene" id="Os01t0304200-00">
    <property type="protein sequence ID" value="Os01t0304200-00"/>
    <property type="gene ID" value="Os01g0304200"/>
</dbReference>
<accession>A0A0P0V1T2</accession>
<sequence>RPRRAKASPPPAAASTEQPEATEQATSTSYGFGNTGGTMTSAAFAAGSFLPHSLGAD</sequence>
<feature type="compositionally biased region" description="Low complexity" evidence="1">
    <location>
        <begin position="13"/>
        <end position="28"/>
    </location>
</feature>
<evidence type="ECO:0000313" key="3">
    <source>
        <dbReference type="Proteomes" id="UP000059680"/>
    </source>
</evidence>
<dbReference type="AlphaFoldDB" id="A0A0P0V1T2"/>
<reference evidence="2 3" key="2">
    <citation type="journal article" date="2013" name="Plant Cell Physiol.">
        <title>Rice Annotation Project Database (RAP-DB): an integrative and interactive database for rice genomics.</title>
        <authorList>
            <person name="Sakai H."/>
            <person name="Lee S.S."/>
            <person name="Tanaka T."/>
            <person name="Numa H."/>
            <person name="Kim J."/>
            <person name="Kawahara Y."/>
            <person name="Wakimoto H."/>
            <person name="Yang C.C."/>
            <person name="Iwamoto M."/>
            <person name="Abe T."/>
            <person name="Yamada Y."/>
            <person name="Muto A."/>
            <person name="Inokuchi H."/>
            <person name="Ikemura T."/>
            <person name="Matsumoto T."/>
            <person name="Sasaki T."/>
            <person name="Itoh T."/>
        </authorList>
    </citation>
    <scope>NUCLEOTIDE SEQUENCE [LARGE SCALE GENOMIC DNA]</scope>
    <source>
        <strain evidence="3">cv. Nipponbare</strain>
    </source>
</reference>
<evidence type="ECO:0000256" key="1">
    <source>
        <dbReference type="SAM" id="MobiDB-lite"/>
    </source>
</evidence>
<dbReference type="Proteomes" id="UP000059680">
    <property type="component" value="Chromosome 1"/>
</dbReference>
<dbReference type="InParanoid" id="A0A0P0V1T2"/>
<proteinExistence type="predicted"/>
<reference evidence="2 3" key="3">
    <citation type="journal article" date="2013" name="Rice">
        <title>Improvement of the Oryza sativa Nipponbare reference genome using next generation sequence and optical map data.</title>
        <authorList>
            <person name="Kawahara Y."/>
            <person name="de la Bastide M."/>
            <person name="Hamilton J.P."/>
            <person name="Kanamori H."/>
            <person name="McCombie W.R."/>
            <person name="Ouyang S."/>
            <person name="Schwartz D.C."/>
            <person name="Tanaka T."/>
            <person name="Wu J."/>
            <person name="Zhou S."/>
            <person name="Childs K.L."/>
            <person name="Davidson R.M."/>
            <person name="Lin H."/>
            <person name="Quesada-Ocampo L."/>
            <person name="Vaillancourt B."/>
            <person name="Sakai H."/>
            <person name="Lee S.S."/>
            <person name="Kim J."/>
            <person name="Numa H."/>
            <person name="Itoh T."/>
            <person name="Buell C.R."/>
            <person name="Matsumoto T."/>
        </authorList>
    </citation>
    <scope>NUCLEOTIDE SEQUENCE [LARGE SCALE GENOMIC DNA]</scope>
    <source>
        <strain evidence="3">cv. Nipponbare</strain>
    </source>
</reference>
<feature type="region of interest" description="Disordered" evidence="1">
    <location>
        <begin position="1"/>
        <end position="37"/>
    </location>
</feature>
<gene>
    <name evidence="2" type="ordered locus">Os01g0304200</name>
    <name evidence="2" type="ORF">OSNPB_010304200</name>
</gene>
<dbReference type="EMBL" id="AP014957">
    <property type="protein sequence ID" value="BAS71744.1"/>
    <property type="molecule type" value="Genomic_DNA"/>
</dbReference>
<protein>
    <submittedName>
        <fullName evidence="2">Os01g0304200 protein</fullName>
    </submittedName>
</protein>
<dbReference type="PaxDb" id="39947-A0A0P0V1T2"/>